<accession>A0A2H1VZV4</accession>
<evidence type="ECO:0000256" key="1">
    <source>
        <dbReference type="ARBA" id="ARBA00022723"/>
    </source>
</evidence>
<sequence length="111" mass="12686">MSCVCELVAVCKRTHDTGENSVEQILTCVEMKENIKAKDQKILFLVTVYFTYSPKGARMIVVEGFKFVRHYDTGEKTRWYCATHRSKGCRAALFTIGEEIVKINNLHVHNG</sequence>
<evidence type="ECO:0000313" key="5">
    <source>
        <dbReference type="EMBL" id="SOQ46371.1"/>
    </source>
</evidence>
<keyword evidence="3" id="KW-0862">Zinc</keyword>
<evidence type="ECO:0000259" key="4">
    <source>
        <dbReference type="Pfam" id="PF04500"/>
    </source>
</evidence>
<dbReference type="Pfam" id="PF04500">
    <property type="entry name" value="FLYWCH"/>
    <property type="match status" value="1"/>
</dbReference>
<dbReference type="InterPro" id="IPR007588">
    <property type="entry name" value="Znf_FLYWCH"/>
</dbReference>
<protein>
    <submittedName>
        <fullName evidence="5">SFRICE_024364</fullName>
    </submittedName>
</protein>
<keyword evidence="1" id="KW-0479">Metal-binding</keyword>
<gene>
    <name evidence="5" type="ORF">SFRICE_024364</name>
</gene>
<evidence type="ECO:0000256" key="2">
    <source>
        <dbReference type="ARBA" id="ARBA00022771"/>
    </source>
</evidence>
<reference evidence="5" key="1">
    <citation type="submission" date="2016-07" db="EMBL/GenBank/DDBJ databases">
        <authorList>
            <person name="Bretaudeau A."/>
        </authorList>
    </citation>
    <scope>NUCLEOTIDE SEQUENCE</scope>
    <source>
        <strain evidence="5">Rice</strain>
        <tissue evidence="5">Whole body</tissue>
    </source>
</reference>
<dbReference type="GO" id="GO:0008270">
    <property type="term" value="F:zinc ion binding"/>
    <property type="evidence" value="ECO:0007669"/>
    <property type="project" value="UniProtKB-KW"/>
</dbReference>
<name>A0A2H1VZV4_SPOFR</name>
<evidence type="ECO:0000256" key="3">
    <source>
        <dbReference type="ARBA" id="ARBA00022833"/>
    </source>
</evidence>
<dbReference type="AlphaFoldDB" id="A0A2H1VZV4"/>
<proteinExistence type="predicted"/>
<keyword evidence="2" id="KW-0863">Zinc-finger</keyword>
<dbReference type="EMBL" id="ODYU01005480">
    <property type="protein sequence ID" value="SOQ46371.1"/>
    <property type="molecule type" value="Genomic_DNA"/>
</dbReference>
<dbReference type="Gene3D" id="2.20.25.240">
    <property type="match status" value="1"/>
</dbReference>
<organism evidence="5">
    <name type="scientific">Spodoptera frugiperda</name>
    <name type="common">Fall armyworm</name>
    <dbReference type="NCBI Taxonomy" id="7108"/>
    <lineage>
        <taxon>Eukaryota</taxon>
        <taxon>Metazoa</taxon>
        <taxon>Ecdysozoa</taxon>
        <taxon>Arthropoda</taxon>
        <taxon>Hexapoda</taxon>
        <taxon>Insecta</taxon>
        <taxon>Pterygota</taxon>
        <taxon>Neoptera</taxon>
        <taxon>Endopterygota</taxon>
        <taxon>Lepidoptera</taxon>
        <taxon>Glossata</taxon>
        <taxon>Ditrysia</taxon>
        <taxon>Noctuoidea</taxon>
        <taxon>Noctuidae</taxon>
        <taxon>Amphipyrinae</taxon>
        <taxon>Spodoptera</taxon>
    </lineage>
</organism>
<feature type="domain" description="FLYWCH-type" evidence="4">
    <location>
        <begin position="50"/>
        <end position="109"/>
    </location>
</feature>